<accession>A0ABZ3J8C1</accession>
<dbReference type="PANTHER" id="PTHR33744">
    <property type="entry name" value="CARBOHYDRATE DIACID REGULATOR"/>
    <property type="match status" value="1"/>
</dbReference>
<dbReference type="InterPro" id="IPR017900">
    <property type="entry name" value="4Fe4S_Fe_S_CS"/>
</dbReference>
<dbReference type="PROSITE" id="PS00198">
    <property type="entry name" value="4FE4S_FER_1"/>
    <property type="match status" value="1"/>
</dbReference>
<dbReference type="InterPro" id="IPR041522">
    <property type="entry name" value="CdaR_GGDEF"/>
</dbReference>
<feature type="domain" description="4Fe-4S ferredoxin-type" evidence="5">
    <location>
        <begin position="4"/>
        <end position="34"/>
    </location>
</feature>
<dbReference type="InterPro" id="IPR017896">
    <property type="entry name" value="4Fe4S_Fe-S-bd"/>
</dbReference>
<dbReference type="Proteomes" id="UP000216052">
    <property type="component" value="Chromosome"/>
</dbReference>
<keyword evidence="2" id="KW-0479">Metal-binding</keyword>
<sequence length="593" mass="68411">MMDKVFVFNPNLCIGCKNCEAACKDRHNLPFPLRKVKKMLNQEGVLQYLSMGCNHCENPECMRVCPNRAYVKGEFGAVLHIASRCKACNLCVKACPFKGPRYNLDLGRVVKCDFCINLLEQGKQPVCAMNCPTRALLVVDATEEHIRNAHTIKNAVTKPRYYSVAMTKGIRIFGKSRQKHGGVVMNEQPDFKELEHKFFLLAATGKSLTAIVDFLYEVNQCDVLVCDYNYRVLAKKGNQAVTSVTDEFLPPDFLHKSSLINGFYQGSLRCGDSDKQFILQVIDGKPIYGYVLLFTNDLEDSFIQHSITIACLALRIELSRLRLEQQTEETYRNEFLEDILYNNISNQEIMVQRGYTWGLDFGRPYMLMVVTTVFSEVGQTDIFIDSRWHSLMQYWIKKRWPRIICQERKNQIILFIPKEKEKDHTVRFCLVSIFDFLQKKTKEFLNISLIGGIGCFYSTNSQLHRTYQEAKTTIEIGLLLRKYGQLLFYDDLGIISLLIHQGDQELTNYFTNTLGLLAVNDQEHQTDLLLTLYTYFYYSGDINRAAKALFIHVNTLRYRLKKIEEILGKSLADYDVIVNLYIALQLGIMLKRM</sequence>
<evidence type="ECO:0000256" key="4">
    <source>
        <dbReference type="ARBA" id="ARBA00023014"/>
    </source>
</evidence>
<dbReference type="Gene3D" id="1.10.10.2840">
    <property type="entry name" value="PucR C-terminal helix-turn-helix domain"/>
    <property type="match status" value="1"/>
</dbReference>
<dbReference type="InterPro" id="IPR042070">
    <property type="entry name" value="PucR_C-HTH_sf"/>
</dbReference>
<dbReference type="InterPro" id="IPR025736">
    <property type="entry name" value="PucR_C-HTH_dom"/>
</dbReference>
<evidence type="ECO:0000256" key="3">
    <source>
        <dbReference type="ARBA" id="ARBA00023004"/>
    </source>
</evidence>
<dbReference type="RefSeq" id="WP_093793311.1">
    <property type="nucleotide sequence ID" value="NZ_CP155571.1"/>
</dbReference>
<evidence type="ECO:0000259" key="5">
    <source>
        <dbReference type="PROSITE" id="PS51379"/>
    </source>
</evidence>
<dbReference type="Gene3D" id="3.30.70.20">
    <property type="match status" value="2"/>
</dbReference>
<proteinExistence type="inferred from homology"/>
<evidence type="ECO:0000256" key="1">
    <source>
        <dbReference type="ARBA" id="ARBA00006754"/>
    </source>
</evidence>
<reference evidence="6" key="1">
    <citation type="submission" date="2024-05" db="EMBL/GenBank/DDBJ databases">
        <title>Isolation and characterization of Sporomusa carbonis sp. nov., a carboxydotrophic hydrogenogen in the genus of Sporomusa isolated from a charcoal burning pile.</title>
        <authorList>
            <person name="Boeer T."/>
            <person name="Rosenbaum F."/>
            <person name="Eysell L."/>
            <person name="Mueller V."/>
            <person name="Daniel R."/>
            <person name="Poehlein A."/>
        </authorList>
    </citation>
    <scope>NUCLEOTIDE SEQUENCE [LARGE SCALE GENOMIC DNA]</scope>
    <source>
        <strain evidence="6">DSM 3132</strain>
    </source>
</reference>
<gene>
    <name evidence="6" type="ORF">SPACI_046980</name>
</gene>
<dbReference type="PROSITE" id="PS51379">
    <property type="entry name" value="4FE4S_FER_2"/>
    <property type="match status" value="2"/>
</dbReference>
<evidence type="ECO:0000256" key="2">
    <source>
        <dbReference type="ARBA" id="ARBA00022723"/>
    </source>
</evidence>
<comment type="similarity">
    <text evidence="1">Belongs to the CdaR family.</text>
</comment>
<evidence type="ECO:0000313" key="6">
    <source>
        <dbReference type="EMBL" id="XFO74588.1"/>
    </source>
</evidence>
<dbReference type="Pfam" id="PF13247">
    <property type="entry name" value="Fer4_11"/>
    <property type="match status" value="1"/>
</dbReference>
<name>A0ABZ3J8C1_SPOA4</name>
<feature type="domain" description="4Fe-4S ferredoxin-type" evidence="5">
    <location>
        <begin position="76"/>
        <end position="105"/>
    </location>
</feature>
<dbReference type="SUPFAM" id="SSF54862">
    <property type="entry name" value="4Fe-4S ferredoxins"/>
    <property type="match status" value="1"/>
</dbReference>
<dbReference type="Pfam" id="PF17853">
    <property type="entry name" value="GGDEF_2"/>
    <property type="match status" value="1"/>
</dbReference>
<evidence type="ECO:0000313" key="7">
    <source>
        <dbReference type="Proteomes" id="UP000216052"/>
    </source>
</evidence>
<protein>
    <recommendedName>
        <fullName evidence="5">4Fe-4S ferredoxin-type domain-containing protein</fullName>
    </recommendedName>
</protein>
<dbReference type="EMBL" id="CP155571">
    <property type="protein sequence ID" value="XFO74588.1"/>
    <property type="molecule type" value="Genomic_DNA"/>
</dbReference>
<dbReference type="InterPro" id="IPR051448">
    <property type="entry name" value="CdaR-like_regulators"/>
</dbReference>
<keyword evidence="7" id="KW-1185">Reference proteome</keyword>
<organism evidence="6 7">
    <name type="scientific">Sporomusa acidovorans (strain ATCC 49682 / DSM 3132 / Mol)</name>
    <dbReference type="NCBI Taxonomy" id="1123286"/>
    <lineage>
        <taxon>Bacteria</taxon>
        <taxon>Bacillati</taxon>
        <taxon>Bacillota</taxon>
        <taxon>Negativicutes</taxon>
        <taxon>Selenomonadales</taxon>
        <taxon>Sporomusaceae</taxon>
        <taxon>Sporomusa</taxon>
    </lineage>
</organism>
<dbReference type="PANTHER" id="PTHR33744:SF1">
    <property type="entry name" value="DNA-BINDING TRANSCRIPTIONAL ACTIVATOR ADER"/>
    <property type="match status" value="1"/>
</dbReference>
<dbReference type="Pfam" id="PF13556">
    <property type="entry name" value="HTH_30"/>
    <property type="match status" value="1"/>
</dbReference>
<dbReference type="CDD" id="cd16371">
    <property type="entry name" value="DMSOR_beta_like"/>
    <property type="match status" value="1"/>
</dbReference>
<keyword evidence="3" id="KW-0408">Iron</keyword>
<keyword evidence="4" id="KW-0411">Iron-sulfur</keyword>